<reference evidence="2" key="1">
    <citation type="submission" date="2023-07" db="EMBL/GenBank/DDBJ databases">
        <title>draft genome sequence of fig (Ficus carica).</title>
        <authorList>
            <person name="Takahashi T."/>
            <person name="Nishimura K."/>
        </authorList>
    </citation>
    <scope>NUCLEOTIDE SEQUENCE</scope>
</reference>
<protein>
    <submittedName>
        <fullName evidence="2">Uncharacterized protein</fullName>
    </submittedName>
</protein>
<dbReference type="EMBL" id="BTGU01000018">
    <property type="protein sequence ID" value="GMN44629.1"/>
    <property type="molecule type" value="Genomic_DNA"/>
</dbReference>
<keyword evidence="3" id="KW-1185">Reference proteome</keyword>
<evidence type="ECO:0000313" key="3">
    <source>
        <dbReference type="Proteomes" id="UP001187192"/>
    </source>
</evidence>
<dbReference type="Proteomes" id="UP001187192">
    <property type="component" value="Unassembled WGS sequence"/>
</dbReference>
<feature type="compositionally biased region" description="Gly residues" evidence="1">
    <location>
        <begin position="32"/>
        <end position="41"/>
    </location>
</feature>
<feature type="region of interest" description="Disordered" evidence="1">
    <location>
        <begin position="32"/>
        <end position="52"/>
    </location>
</feature>
<comment type="caution">
    <text evidence="2">The sequence shown here is derived from an EMBL/GenBank/DDBJ whole genome shotgun (WGS) entry which is preliminary data.</text>
</comment>
<evidence type="ECO:0000313" key="2">
    <source>
        <dbReference type="EMBL" id="GMN44629.1"/>
    </source>
</evidence>
<name>A0AA88A2N4_FICCA</name>
<proteinExistence type="predicted"/>
<accession>A0AA88A2N4</accession>
<dbReference type="AlphaFoldDB" id="A0AA88A2N4"/>
<sequence length="126" mass="12790">MCLPHRSWSVELGAYRWEGGHLRRSRGRVKIRGGGIVGGQGDEPSQDRGGRGHICRGVKGAKFGMWGSSSGEKGLRSQAGGCLSRGPGWYLGRRGGSSSGGGGPGSPEGSSSSGGRLGPGVGGRRA</sequence>
<evidence type="ECO:0000256" key="1">
    <source>
        <dbReference type="SAM" id="MobiDB-lite"/>
    </source>
</evidence>
<feature type="compositionally biased region" description="Gly residues" evidence="1">
    <location>
        <begin position="115"/>
        <end position="126"/>
    </location>
</feature>
<feature type="compositionally biased region" description="Gly residues" evidence="1">
    <location>
        <begin position="93"/>
        <end position="106"/>
    </location>
</feature>
<gene>
    <name evidence="2" type="ORF">TIFTF001_013828</name>
</gene>
<organism evidence="2 3">
    <name type="scientific">Ficus carica</name>
    <name type="common">Common fig</name>
    <dbReference type="NCBI Taxonomy" id="3494"/>
    <lineage>
        <taxon>Eukaryota</taxon>
        <taxon>Viridiplantae</taxon>
        <taxon>Streptophyta</taxon>
        <taxon>Embryophyta</taxon>
        <taxon>Tracheophyta</taxon>
        <taxon>Spermatophyta</taxon>
        <taxon>Magnoliopsida</taxon>
        <taxon>eudicotyledons</taxon>
        <taxon>Gunneridae</taxon>
        <taxon>Pentapetalae</taxon>
        <taxon>rosids</taxon>
        <taxon>fabids</taxon>
        <taxon>Rosales</taxon>
        <taxon>Moraceae</taxon>
        <taxon>Ficeae</taxon>
        <taxon>Ficus</taxon>
    </lineage>
</organism>
<feature type="region of interest" description="Disordered" evidence="1">
    <location>
        <begin position="86"/>
        <end position="126"/>
    </location>
</feature>